<sequence>MNKKQIEAIREKKLENMNKAKPFLKYPYR</sequence>
<organism evidence="1 2">
    <name type="scientific">Chryseobacterium culicis</name>
    <dbReference type="NCBI Taxonomy" id="680127"/>
    <lineage>
        <taxon>Bacteria</taxon>
        <taxon>Pseudomonadati</taxon>
        <taxon>Bacteroidota</taxon>
        <taxon>Flavobacteriia</taxon>
        <taxon>Flavobacteriales</taxon>
        <taxon>Weeksellaceae</taxon>
        <taxon>Chryseobacterium group</taxon>
        <taxon>Chryseobacterium</taxon>
    </lineage>
</organism>
<accession>A0A1H6H3V2</accession>
<evidence type="ECO:0000313" key="2">
    <source>
        <dbReference type="Proteomes" id="UP000198561"/>
    </source>
</evidence>
<name>A0A1H6H3V2_CHRCI</name>
<reference evidence="1 2" key="1">
    <citation type="submission" date="2016-10" db="EMBL/GenBank/DDBJ databases">
        <authorList>
            <person name="de Groot N.N."/>
        </authorList>
    </citation>
    <scope>NUCLEOTIDE SEQUENCE [LARGE SCALE GENOMIC DNA]</scope>
    <source>
        <strain evidence="1 2">DSM 23031</strain>
    </source>
</reference>
<gene>
    <name evidence="1" type="ORF">SAMN05421593_1230</name>
</gene>
<dbReference type="Proteomes" id="UP000198561">
    <property type="component" value="Unassembled WGS sequence"/>
</dbReference>
<evidence type="ECO:0000313" key="1">
    <source>
        <dbReference type="EMBL" id="SEH29952.1"/>
    </source>
</evidence>
<proteinExistence type="predicted"/>
<dbReference type="EMBL" id="FNWQ01000001">
    <property type="protein sequence ID" value="SEH29952.1"/>
    <property type="molecule type" value="Genomic_DNA"/>
</dbReference>
<protein>
    <submittedName>
        <fullName evidence="1">Uncharacterized protein</fullName>
    </submittedName>
</protein>
<dbReference type="AlphaFoldDB" id="A0A1H6H3V2"/>